<dbReference type="InterPro" id="IPR001789">
    <property type="entry name" value="Sig_transdc_resp-reg_receiver"/>
</dbReference>
<dbReference type="InterPro" id="IPR000792">
    <property type="entry name" value="Tscrpt_reg_LuxR_C"/>
</dbReference>
<name>A0A537JSX0_9BACT</name>
<dbReference type="PANTHER" id="PTHR43214">
    <property type="entry name" value="TWO-COMPONENT RESPONSE REGULATOR"/>
    <property type="match status" value="1"/>
</dbReference>
<accession>A0A537JSX0</accession>
<evidence type="ECO:0000313" key="6">
    <source>
        <dbReference type="EMBL" id="TMI86544.1"/>
    </source>
</evidence>
<dbReference type="InterPro" id="IPR011006">
    <property type="entry name" value="CheY-like_superfamily"/>
</dbReference>
<feature type="domain" description="Response regulatory" evidence="5">
    <location>
        <begin position="4"/>
        <end position="120"/>
    </location>
</feature>
<evidence type="ECO:0000259" key="5">
    <source>
        <dbReference type="PROSITE" id="PS50110"/>
    </source>
</evidence>
<dbReference type="GO" id="GO:0006355">
    <property type="term" value="P:regulation of DNA-templated transcription"/>
    <property type="evidence" value="ECO:0007669"/>
    <property type="project" value="InterPro"/>
</dbReference>
<keyword evidence="2" id="KW-0238">DNA-binding</keyword>
<organism evidence="6 7">
    <name type="scientific">Candidatus Segetimicrobium genomatis</name>
    <dbReference type="NCBI Taxonomy" id="2569760"/>
    <lineage>
        <taxon>Bacteria</taxon>
        <taxon>Bacillati</taxon>
        <taxon>Candidatus Sysuimicrobiota</taxon>
        <taxon>Candidatus Sysuimicrobiia</taxon>
        <taxon>Candidatus Sysuimicrobiales</taxon>
        <taxon>Candidatus Segetimicrobiaceae</taxon>
        <taxon>Candidatus Segetimicrobium</taxon>
    </lineage>
</organism>
<dbReference type="EMBL" id="VBAK01000197">
    <property type="protein sequence ID" value="TMI86544.1"/>
    <property type="molecule type" value="Genomic_DNA"/>
</dbReference>
<feature type="domain" description="HTH luxR-type" evidence="4">
    <location>
        <begin position="149"/>
        <end position="214"/>
    </location>
</feature>
<dbReference type="CDD" id="cd17535">
    <property type="entry name" value="REC_NarL-like"/>
    <property type="match status" value="1"/>
</dbReference>
<dbReference type="InterPro" id="IPR016032">
    <property type="entry name" value="Sig_transdc_resp-reg_C-effctor"/>
</dbReference>
<dbReference type="AlphaFoldDB" id="A0A537JSX0"/>
<evidence type="ECO:0000256" key="1">
    <source>
        <dbReference type="ARBA" id="ARBA00022553"/>
    </source>
</evidence>
<dbReference type="PRINTS" id="PR00038">
    <property type="entry name" value="HTHLUXR"/>
</dbReference>
<protein>
    <submittedName>
        <fullName evidence="6">Response regulator transcription factor</fullName>
    </submittedName>
</protein>
<dbReference type="PROSITE" id="PS50043">
    <property type="entry name" value="HTH_LUXR_2"/>
    <property type="match status" value="1"/>
</dbReference>
<gene>
    <name evidence="6" type="ORF">E6H00_18020</name>
</gene>
<dbReference type="SMART" id="SM00421">
    <property type="entry name" value="HTH_LUXR"/>
    <property type="match status" value="1"/>
</dbReference>
<keyword evidence="1 3" id="KW-0597">Phosphoprotein</keyword>
<dbReference type="SUPFAM" id="SSF46894">
    <property type="entry name" value="C-terminal effector domain of the bipartite response regulators"/>
    <property type="match status" value="1"/>
</dbReference>
<dbReference type="CDD" id="cd06170">
    <property type="entry name" value="LuxR_C_like"/>
    <property type="match status" value="1"/>
</dbReference>
<feature type="modified residue" description="4-aspartylphosphate" evidence="3">
    <location>
        <position position="55"/>
    </location>
</feature>
<dbReference type="GO" id="GO:0000160">
    <property type="term" value="P:phosphorelay signal transduction system"/>
    <property type="evidence" value="ECO:0007669"/>
    <property type="project" value="InterPro"/>
</dbReference>
<dbReference type="Pfam" id="PF00072">
    <property type="entry name" value="Response_reg"/>
    <property type="match status" value="1"/>
</dbReference>
<dbReference type="SMART" id="SM00448">
    <property type="entry name" value="REC"/>
    <property type="match status" value="1"/>
</dbReference>
<proteinExistence type="predicted"/>
<comment type="caution">
    <text evidence="6">The sequence shown here is derived from an EMBL/GenBank/DDBJ whole genome shotgun (WGS) entry which is preliminary data.</text>
</comment>
<evidence type="ECO:0000313" key="7">
    <source>
        <dbReference type="Proteomes" id="UP000318509"/>
    </source>
</evidence>
<dbReference type="Proteomes" id="UP000318509">
    <property type="component" value="Unassembled WGS sequence"/>
</dbReference>
<dbReference type="PANTHER" id="PTHR43214:SF43">
    <property type="entry name" value="TWO-COMPONENT RESPONSE REGULATOR"/>
    <property type="match status" value="1"/>
</dbReference>
<dbReference type="Pfam" id="PF00196">
    <property type="entry name" value="GerE"/>
    <property type="match status" value="1"/>
</dbReference>
<dbReference type="GO" id="GO:0003677">
    <property type="term" value="F:DNA binding"/>
    <property type="evidence" value="ECO:0007669"/>
    <property type="project" value="UniProtKB-KW"/>
</dbReference>
<reference evidence="6 7" key="1">
    <citation type="journal article" date="2019" name="Nat. Microbiol.">
        <title>Mediterranean grassland soil C-N compound turnover is dependent on rainfall and depth, and is mediated by genomically divergent microorganisms.</title>
        <authorList>
            <person name="Diamond S."/>
            <person name="Andeer P.F."/>
            <person name="Li Z."/>
            <person name="Crits-Christoph A."/>
            <person name="Burstein D."/>
            <person name="Anantharaman K."/>
            <person name="Lane K.R."/>
            <person name="Thomas B.C."/>
            <person name="Pan C."/>
            <person name="Northen T.R."/>
            <person name="Banfield J.F."/>
        </authorList>
    </citation>
    <scope>NUCLEOTIDE SEQUENCE [LARGE SCALE GENOMIC DNA]</scope>
    <source>
        <strain evidence="6">NP_3</strain>
    </source>
</reference>
<evidence type="ECO:0000259" key="4">
    <source>
        <dbReference type="PROSITE" id="PS50043"/>
    </source>
</evidence>
<dbReference type="InterPro" id="IPR058245">
    <property type="entry name" value="NreC/VraR/RcsB-like_REC"/>
</dbReference>
<sequence>MGIRVLLADDQTLIRMGLKAVLRPERDIEVVGESENCRDALEKAVALSPDLVLMDLLTSGGGGIEATRAIKHQCPTTQVLILTVFADPGLFRKAAAAGASGYVLKDISPENLTNAIRAVHSGKTMISPVMARHMMDGLFNGNGATPATTNGHPQGITEREIDVLSGVAKGLSDKEIASNLFLSESTVKTHLRTVYHRHNFRNRAQAAAFAVENHILPRAK</sequence>
<evidence type="ECO:0000256" key="2">
    <source>
        <dbReference type="ARBA" id="ARBA00023125"/>
    </source>
</evidence>
<dbReference type="Gene3D" id="3.40.50.2300">
    <property type="match status" value="1"/>
</dbReference>
<evidence type="ECO:0000256" key="3">
    <source>
        <dbReference type="PROSITE-ProRule" id="PRU00169"/>
    </source>
</evidence>
<dbReference type="InterPro" id="IPR039420">
    <property type="entry name" value="WalR-like"/>
</dbReference>
<dbReference type="PROSITE" id="PS50110">
    <property type="entry name" value="RESPONSE_REGULATORY"/>
    <property type="match status" value="1"/>
</dbReference>
<dbReference type="SUPFAM" id="SSF52172">
    <property type="entry name" value="CheY-like"/>
    <property type="match status" value="1"/>
</dbReference>